<comment type="caution">
    <text evidence="1">The sequence shown here is derived from an EMBL/GenBank/DDBJ whole genome shotgun (WGS) entry which is preliminary data.</text>
</comment>
<organism evidence="1 2">
    <name type="scientific">Salmonella enterica</name>
    <name type="common">Salmonella choleraesuis</name>
    <dbReference type="NCBI Taxonomy" id="28901"/>
    <lineage>
        <taxon>Bacteria</taxon>
        <taxon>Pseudomonadati</taxon>
        <taxon>Pseudomonadota</taxon>
        <taxon>Gammaproteobacteria</taxon>
        <taxon>Enterobacterales</taxon>
        <taxon>Enterobacteriaceae</taxon>
        <taxon>Salmonella</taxon>
    </lineage>
</organism>
<accession>A0A2T8SWA9</accession>
<reference evidence="1 2" key="1">
    <citation type="submission" date="2018-04" db="EMBL/GenBank/DDBJ databases">
        <title>Serotype diversity and antimicrobial resistance among Salmonella enterica isolated from patients at an equine referral hospital.</title>
        <authorList>
            <person name="Leon I.M."/>
            <person name="Lawhon S.D."/>
            <person name="Norman K.N."/>
            <person name="Threadgill D.S."/>
            <person name="Ohta N."/>
            <person name="Vinasco J."/>
            <person name="Scott H.M."/>
        </authorList>
    </citation>
    <scope>NUCLEOTIDE SEQUENCE [LARGE SCALE GENOMIC DNA]</scope>
    <source>
        <strain evidence="1 2">235</strain>
    </source>
</reference>
<dbReference type="EMBL" id="QDLQ01000033">
    <property type="protein sequence ID" value="PVI93699.1"/>
    <property type="molecule type" value="Genomic_DNA"/>
</dbReference>
<protein>
    <submittedName>
        <fullName evidence="1">Uncharacterized protein</fullName>
    </submittedName>
</protein>
<name>A0A2T8SWA9_SALER</name>
<dbReference type="AlphaFoldDB" id="A0A2T8SWA9"/>
<evidence type="ECO:0000313" key="2">
    <source>
        <dbReference type="Proteomes" id="UP000245912"/>
    </source>
</evidence>
<dbReference type="Proteomes" id="UP000245912">
    <property type="component" value="Unassembled WGS sequence"/>
</dbReference>
<sequence length="104" mass="12400">MTPRPISVFWFKNLDQYESCKEILTDSWVLPDDYRDWLIRFNQMIDRYERSGIEVIKVEIEPNEFSIWCLANGCEMSTKSCNDFAVFHGSSKALRDRDTDWGYE</sequence>
<proteinExistence type="predicted"/>
<gene>
    <name evidence="1" type="ORF">C4860_24070</name>
</gene>
<evidence type="ECO:0000313" key="1">
    <source>
        <dbReference type="EMBL" id="PVI93699.1"/>
    </source>
</evidence>
<dbReference type="RefSeq" id="WP_000188912.1">
    <property type="nucleotide sequence ID" value="NZ_JYRE01000046.1"/>
</dbReference>